<dbReference type="Gene3D" id="3.40.50.720">
    <property type="entry name" value="NAD(P)-binding Rossmann-like Domain"/>
    <property type="match status" value="1"/>
</dbReference>
<dbReference type="PRINTS" id="PR00081">
    <property type="entry name" value="GDHRDH"/>
</dbReference>
<comment type="caution">
    <text evidence="4">The sequence shown here is derived from an EMBL/GenBank/DDBJ whole genome shotgun (WGS) entry which is preliminary data.</text>
</comment>
<evidence type="ECO:0000313" key="5">
    <source>
        <dbReference type="Proteomes" id="UP001500902"/>
    </source>
</evidence>
<dbReference type="PROSITE" id="PS00061">
    <property type="entry name" value="ADH_SHORT"/>
    <property type="match status" value="1"/>
</dbReference>
<name>A0ABP7EJ64_9ACTN</name>
<dbReference type="SUPFAM" id="SSF51735">
    <property type="entry name" value="NAD(P)-binding Rossmann-fold domains"/>
    <property type="match status" value="1"/>
</dbReference>
<dbReference type="InterPro" id="IPR020904">
    <property type="entry name" value="Sc_DH/Rdtase_CS"/>
</dbReference>
<dbReference type="PANTHER" id="PTHR43669">
    <property type="entry name" value="5-KETO-D-GLUCONATE 5-REDUCTASE"/>
    <property type="match status" value="1"/>
</dbReference>
<dbReference type="Pfam" id="PF00106">
    <property type="entry name" value="adh_short"/>
    <property type="match status" value="1"/>
</dbReference>
<keyword evidence="5" id="KW-1185">Reference proteome</keyword>
<evidence type="ECO:0000256" key="1">
    <source>
        <dbReference type="ARBA" id="ARBA00006484"/>
    </source>
</evidence>
<evidence type="ECO:0000313" key="4">
    <source>
        <dbReference type="EMBL" id="GAA3719337.1"/>
    </source>
</evidence>
<sequence length="228" mass="23689">MSGPRTALVTGANGDLGGPVAARLLEEGFDVVVAAREAETAASVARACGGSARPAVLDVTEPDLVKSALDEIGPVDVLINNAGVLLTPRQRPSEADLELVERELAVNTIGAWRMAQAVLPEMIRRGWGRIVNVSSGTASFTHGLFPGTPGYTVSKAALNAVTVILARDTEGTGVLVNAVNPGRVRSRMLPDAERTPLDAARSIVAVATLADDGPSGAFFRPDGVVMEW</sequence>
<dbReference type="RefSeq" id="WP_344896964.1">
    <property type="nucleotide sequence ID" value="NZ_BAAAZP010000239.1"/>
</dbReference>
<dbReference type="InterPro" id="IPR036291">
    <property type="entry name" value="NAD(P)-bd_dom_sf"/>
</dbReference>
<accession>A0ABP7EJ64</accession>
<dbReference type="InterPro" id="IPR002347">
    <property type="entry name" value="SDR_fam"/>
</dbReference>
<keyword evidence="2" id="KW-0560">Oxidoreductase</keyword>
<reference evidence="5" key="1">
    <citation type="journal article" date="2019" name="Int. J. Syst. Evol. Microbiol.">
        <title>The Global Catalogue of Microorganisms (GCM) 10K type strain sequencing project: providing services to taxonomists for standard genome sequencing and annotation.</title>
        <authorList>
            <consortium name="The Broad Institute Genomics Platform"/>
            <consortium name="The Broad Institute Genome Sequencing Center for Infectious Disease"/>
            <person name="Wu L."/>
            <person name="Ma J."/>
        </authorList>
    </citation>
    <scope>NUCLEOTIDE SEQUENCE [LARGE SCALE GENOMIC DNA]</scope>
    <source>
        <strain evidence="5">JCM 16904</strain>
    </source>
</reference>
<dbReference type="EMBL" id="BAAAZP010000239">
    <property type="protein sequence ID" value="GAA3719337.1"/>
    <property type="molecule type" value="Genomic_DNA"/>
</dbReference>
<dbReference type="PANTHER" id="PTHR43669:SF3">
    <property type="entry name" value="ALCOHOL DEHYDROGENASE, PUTATIVE (AFU_ORTHOLOGUE AFUA_3G03445)-RELATED"/>
    <property type="match status" value="1"/>
</dbReference>
<protein>
    <submittedName>
        <fullName evidence="4">SDR family NAD(P)-dependent oxidoreductase</fullName>
    </submittedName>
</protein>
<dbReference type="PRINTS" id="PR00080">
    <property type="entry name" value="SDRFAMILY"/>
</dbReference>
<comment type="similarity">
    <text evidence="1 3">Belongs to the short-chain dehydrogenases/reductases (SDR) family.</text>
</comment>
<evidence type="ECO:0000256" key="2">
    <source>
        <dbReference type="ARBA" id="ARBA00023002"/>
    </source>
</evidence>
<gene>
    <name evidence="4" type="ORF">GCM10022224_101510</name>
</gene>
<evidence type="ECO:0000256" key="3">
    <source>
        <dbReference type="RuleBase" id="RU000363"/>
    </source>
</evidence>
<dbReference type="Proteomes" id="UP001500902">
    <property type="component" value="Unassembled WGS sequence"/>
</dbReference>
<organism evidence="4 5">
    <name type="scientific">Nonomuraea antimicrobica</name>
    <dbReference type="NCBI Taxonomy" id="561173"/>
    <lineage>
        <taxon>Bacteria</taxon>
        <taxon>Bacillati</taxon>
        <taxon>Actinomycetota</taxon>
        <taxon>Actinomycetes</taxon>
        <taxon>Streptosporangiales</taxon>
        <taxon>Streptosporangiaceae</taxon>
        <taxon>Nonomuraea</taxon>
    </lineage>
</organism>
<proteinExistence type="inferred from homology"/>